<evidence type="ECO:0000313" key="1">
    <source>
        <dbReference type="EMBL" id="KAF5357221.1"/>
    </source>
</evidence>
<dbReference type="AlphaFoldDB" id="A0A8H5G2M4"/>
<evidence type="ECO:0000313" key="2">
    <source>
        <dbReference type="Proteomes" id="UP000559027"/>
    </source>
</evidence>
<protein>
    <submittedName>
        <fullName evidence="1">Uncharacterized protein</fullName>
    </submittedName>
</protein>
<accession>A0A8H5G2M4</accession>
<organism evidence="1 2">
    <name type="scientific">Leucocoprinus leucothites</name>
    <dbReference type="NCBI Taxonomy" id="201217"/>
    <lineage>
        <taxon>Eukaryota</taxon>
        <taxon>Fungi</taxon>
        <taxon>Dikarya</taxon>
        <taxon>Basidiomycota</taxon>
        <taxon>Agaricomycotina</taxon>
        <taxon>Agaricomycetes</taxon>
        <taxon>Agaricomycetidae</taxon>
        <taxon>Agaricales</taxon>
        <taxon>Agaricineae</taxon>
        <taxon>Agaricaceae</taxon>
        <taxon>Leucocoprinus</taxon>
    </lineage>
</organism>
<sequence length="102" mass="11284">MDYSGISDYAVQKKLLSFVESDPTVGSAQIQNAIWTDIMANNVVGSTSNRTLLISPFQPTLEYDFRFAIRILPPYDMGPYIPSVFVPACDPNGQIQVYEASS</sequence>
<name>A0A8H5G2M4_9AGAR</name>
<dbReference type="EMBL" id="JAACJO010000006">
    <property type="protein sequence ID" value="KAF5357221.1"/>
    <property type="molecule type" value="Genomic_DNA"/>
</dbReference>
<dbReference type="Proteomes" id="UP000559027">
    <property type="component" value="Unassembled WGS sequence"/>
</dbReference>
<reference evidence="1 2" key="1">
    <citation type="journal article" date="2020" name="ISME J.">
        <title>Uncovering the hidden diversity of litter-decomposition mechanisms in mushroom-forming fungi.</title>
        <authorList>
            <person name="Floudas D."/>
            <person name="Bentzer J."/>
            <person name="Ahren D."/>
            <person name="Johansson T."/>
            <person name="Persson P."/>
            <person name="Tunlid A."/>
        </authorList>
    </citation>
    <scope>NUCLEOTIDE SEQUENCE [LARGE SCALE GENOMIC DNA]</scope>
    <source>
        <strain evidence="1 2">CBS 146.42</strain>
    </source>
</reference>
<gene>
    <name evidence="1" type="ORF">D9756_006368</name>
</gene>
<comment type="caution">
    <text evidence="1">The sequence shown here is derived from an EMBL/GenBank/DDBJ whole genome shotgun (WGS) entry which is preliminary data.</text>
</comment>
<dbReference type="OrthoDB" id="2369382at2759"/>
<keyword evidence="2" id="KW-1185">Reference proteome</keyword>
<proteinExistence type="predicted"/>